<dbReference type="InterPro" id="IPR006357">
    <property type="entry name" value="HAD-SF_hydro_IIA"/>
</dbReference>
<keyword evidence="2" id="KW-0378">Hydrolase</keyword>
<comment type="caution">
    <text evidence="2">The sequence shown here is derived from an EMBL/GenBank/DDBJ whole genome shotgun (WGS) entry which is preliminary data.</text>
</comment>
<dbReference type="Gene3D" id="3.40.50.1000">
    <property type="entry name" value="HAD superfamily/HAD-like"/>
    <property type="match status" value="2"/>
</dbReference>
<organism evidence="2 3">
    <name type="scientific">Actinomadura chibensis</name>
    <dbReference type="NCBI Taxonomy" id="392828"/>
    <lineage>
        <taxon>Bacteria</taxon>
        <taxon>Bacillati</taxon>
        <taxon>Actinomycetota</taxon>
        <taxon>Actinomycetes</taxon>
        <taxon>Streptosporangiales</taxon>
        <taxon>Thermomonosporaceae</taxon>
        <taxon>Actinomadura</taxon>
    </lineage>
</organism>
<dbReference type="EMBL" id="VSFG01000010">
    <property type="protein sequence ID" value="TYB41660.1"/>
    <property type="molecule type" value="Genomic_DNA"/>
</dbReference>
<dbReference type="GO" id="GO:0005737">
    <property type="term" value="C:cytoplasm"/>
    <property type="evidence" value="ECO:0007669"/>
    <property type="project" value="TreeGrafter"/>
</dbReference>
<dbReference type="Pfam" id="PF13344">
    <property type="entry name" value="Hydrolase_6"/>
    <property type="match status" value="1"/>
</dbReference>
<accession>A0A5D0NB43</accession>
<dbReference type="PANTHER" id="PTHR19288">
    <property type="entry name" value="4-NITROPHENYLPHOSPHATASE-RELATED"/>
    <property type="match status" value="1"/>
</dbReference>
<keyword evidence="3" id="KW-1185">Reference proteome</keyword>
<dbReference type="InterPro" id="IPR036412">
    <property type="entry name" value="HAD-like_sf"/>
</dbReference>
<evidence type="ECO:0000313" key="2">
    <source>
        <dbReference type="EMBL" id="TYB41660.1"/>
    </source>
</evidence>
<dbReference type="NCBIfam" id="TIGR01460">
    <property type="entry name" value="HAD-SF-IIA"/>
    <property type="match status" value="1"/>
</dbReference>
<name>A0A5D0NB43_9ACTN</name>
<evidence type="ECO:0000259" key="1">
    <source>
        <dbReference type="Pfam" id="PF18407"/>
    </source>
</evidence>
<dbReference type="STRING" id="1220554.GCA_001552135_01648"/>
<dbReference type="InterPro" id="IPR023214">
    <property type="entry name" value="HAD_sf"/>
</dbReference>
<dbReference type="InterPro" id="IPR041065">
    <property type="entry name" value="GNAT-like"/>
</dbReference>
<protein>
    <submittedName>
        <fullName evidence="2">HAD-IIA family hydrolase</fullName>
    </submittedName>
</protein>
<dbReference type="Pfam" id="PF18407">
    <property type="entry name" value="GNAT_like"/>
    <property type="match status" value="1"/>
</dbReference>
<dbReference type="RefSeq" id="WP_067887320.1">
    <property type="nucleotide sequence ID" value="NZ_VSFG01000010.1"/>
</dbReference>
<dbReference type="GO" id="GO:0016791">
    <property type="term" value="F:phosphatase activity"/>
    <property type="evidence" value="ECO:0007669"/>
    <property type="project" value="TreeGrafter"/>
</dbReference>
<proteinExistence type="predicted"/>
<dbReference type="AlphaFoldDB" id="A0A5D0NB43"/>
<evidence type="ECO:0000313" key="3">
    <source>
        <dbReference type="Proteomes" id="UP000323380"/>
    </source>
</evidence>
<dbReference type="Pfam" id="PF13242">
    <property type="entry name" value="Hydrolase_like"/>
    <property type="match status" value="1"/>
</dbReference>
<dbReference type="PANTHER" id="PTHR19288:SF95">
    <property type="entry name" value="D-GLYCEROL 3-PHOSPHATE PHOSPHATASE"/>
    <property type="match status" value="1"/>
</dbReference>
<gene>
    <name evidence="2" type="ORF">FXF69_36540</name>
</gene>
<dbReference type="SUPFAM" id="SSF56784">
    <property type="entry name" value="HAD-like"/>
    <property type="match status" value="1"/>
</dbReference>
<sequence length="334" mass="33920">MRGSDRPLCEAYDVALLDLDGVVYIGRRPVRAAAESLAKARAAGQRLAFVTNNASRTPSAVAALLTEVGVPADAADVVTSAQAAARLLAERLPPGSDVLVVGGMGLRHALYAAGLRPVSTAAGRPAAVVQGYEPTLGYGLLAEGARAVAMGALFVGSNGDLTIPGGDGPPHPGNGSLLRVISSATGVEPIVTGKPERPLHQESVRRTGAKRPLVVGDRLDTDIEGAVNGGADSLLVLTGVTDPLGLLTAPPNRRPTYVAADLRGLLVPHPEVVRADGGYRCGGWTARRDDGGAVAVTGSGDPYDGLRALASAAWEPGAEPSRDALADALAALPL</sequence>
<feature type="domain" description="GCN5-related N-acetyltransferase-like" evidence="1">
    <location>
        <begin position="281"/>
        <end position="332"/>
    </location>
</feature>
<dbReference type="Proteomes" id="UP000323380">
    <property type="component" value="Unassembled WGS sequence"/>
</dbReference>
<reference evidence="2 3" key="1">
    <citation type="submission" date="2019-08" db="EMBL/GenBank/DDBJ databases">
        <title>Actinomadura sp. nov. CYP1-5 isolated from mountain soil.</title>
        <authorList>
            <person name="Songsumanus A."/>
            <person name="Kuncharoen N."/>
            <person name="Kudo T."/>
            <person name="Yuki M."/>
            <person name="Igarashi Y."/>
            <person name="Tanasupawat S."/>
        </authorList>
    </citation>
    <scope>NUCLEOTIDE SEQUENCE [LARGE SCALE GENOMIC DNA]</scope>
    <source>
        <strain evidence="2 3">JCM 14158</strain>
    </source>
</reference>